<dbReference type="Proteomes" id="UP001341840">
    <property type="component" value="Unassembled WGS sequence"/>
</dbReference>
<evidence type="ECO:0000313" key="1">
    <source>
        <dbReference type="EMBL" id="MED6152283.1"/>
    </source>
</evidence>
<sequence>MGTTERRRWGRELRVAGDGVAIGTPVSLALTFYKTNENEEGNDGESYGQESLEGASLMLKKNLEEWMMVYSAKMRRMEELVLVISSMIMMKRMIREED</sequence>
<evidence type="ECO:0000313" key="2">
    <source>
        <dbReference type="Proteomes" id="UP001341840"/>
    </source>
</evidence>
<dbReference type="EMBL" id="JASCZI010092366">
    <property type="protein sequence ID" value="MED6152283.1"/>
    <property type="molecule type" value="Genomic_DNA"/>
</dbReference>
<organism evidence="1 2">
    <name type="scientific">Stylosanthes scabra</name>
    <dbReference type="NCBI Taxonomy" id="79078"/>
    <lineage>
        <taxon>Eukaryota</taxon>
        <taxon>Viridiplantae</taxon>
        <taxon>Streptophyta</taxon>
        <taxon>Embryophyta</taxon>
        <taxon>Tracheophyta</taxon>
        <taxon>Spermatophyta</taxon>
        <taxon>Magnoliopsida</taxon>
        <taxon>eudicotyledons</taxon>
        <taxon>Gunneridae</taxon>
        <taxon>Pentapetalae</taxon>
        <taxon>rosids</taxon>
        <taxon>fabids</taxon>
        <taxon>Fabales</taxon>
        <taxon>Fabaceae</taxon>
        <taxon>Papilionoideae</taxon>
        <taxon>50 kb inversion clade</taxon>
        <taxon>dalbergioids sensu lato</taxon>
        <taxon>Dalbergieae</taxon>
        <taxon>Pterocarpus clade</taxon>
        <taxon>Stylosanthes</taxon>
    </lineage>
</organism>
<keyword evidence="2" id="KW-1185">Reference proteome</keyword>
<proteinExistence type="predicted"/>
<reference evidence="1 2" key="1">
    <citation type="journal article" date="2023" name="Plants (Basel)">
        <title>Bridging the Gap: Combining Genomics and Transcriptomics Approaches to Understand Stylosanthes scabra, an Orphan Legume from the Brazilian Caatinga.</title>
        <authorList>
            <person name="Ferreira-Neto J.R.C."/>
            <person name="da Silva M.D."/>
            <person name="Binneck E."/>
            <person name="de Melo N.F."/>
            <person name="da Silva R.H."/>
            <person name="de Melo A.L.T.M."/>
            <person name="Pandolfi V."/>
            <person name="Bustamante F.O."/>
            <person name="Brasileiro-Vidal A.C."/>
            <person name="Benko-Iseppon A.M."/>
        </authorList>
    </citation>
    <scope>NUCLEOTIDE SEQUENCE [LARGE SCALE GENOMIC DNA]</scope>
    <source>
        <tissue evidence="1">Leaves</tissue>
    </source>
</reference>
<protein>
    <submittedName>
        <fullName evidence="1">Uncharacterized protein</fullName>
    </submittedName>
</protein>
<accession>A0ABU6TWM1</accession>
<comment type="caution">
    <text evidence="1">The sequence shown here is derived from an EMBL/GenBank/DDBJ whole genome shotgun (WGS) entry which is preliminary data.</text>
</comment>
<gene>
    <name evidence="1" type="ORF">PIB30_090418</name>
</gene>
<name>A0ABU6TWM1_9FABA</name>